<dbReference type="AlphaFoldDB" id="A0A8J6XYD0"/>
<dbReference type="GO" id="GO:0005737">
    <property type="term" value="C:cytoplasm"/>
    <property type="evidence" value="ECO:0007669"/>
    <property type="project" value="UniProtKB-SubCell"/>
</dbReference>
<dbReference type="SUPFAM" id="SSF53062">
    <property type="entry name" value="PTS system fructose IIA component-like"/>
    <property type="match status" value="1"/>
</dbReference>
<comment type="subcellular location">
    <subcellularLocation>
        <location evidence="1">Cytoplasm</location>
    </subcellularLocation>
</comment>
<dbReference type="EMBL" id="JACXWD010000002">
    <property type="protein sequence ID" value="MBD3866684.1"/>
    <property type="molecule type" value="Genomic_DNA"/>
</dbReference>
<keyword evidence="2" id="KW-0813">Transport</keyword>
<keyword evidence="3" id="KW-0963">Cytoplasm</keyword>
<evidence type="ECO:0000256" key="7">
    <source>
        <dbReference type="ARBA" id="ARBA00022777"/>
    </source>
</evidence>
<evidence type="ECO:0000256" key="4">
    <source>
        <dbReference type="ARBA" id="ARBA00022597"/>
    </source>
</evidence>
<dbReference type="PANTHER" id="PTHR33799:SF1">
    <property type="entry name" value="PTS SYSTEM MANNOSE-SPECIFIC EIIAB COMPONENT-RELATED"/>
    <property type="match status" value="1"/>
</dbReference>
<evidence type="ECO:0000256" key="6">
    <source>
        <dbReference type="ARBA" id="ARBA00022683"/>
    </source>
</evidence>
<evidence type="ECO:0000259" key="8">
    <source>
        <dbReference type="PROSITE" id="PS51096"/>
    </source>
</evidence>
<reference evidence="9 10" key="1">
    <citation type="submission" date="2020-08" db="EMBL/GenBank/DDBJ databases">
        <title>Acidobacteriota in marine sediments use diverse sulfur dissimilation pathways.</title>
        <authorList>
            <person name="Wasmund K."/>
        </authorList>
    </citation>
    <scope>NUCLEOTIDE SEQUENCE [LARGE SCALE GENOMIC DNA]</scope>
    <source>
        <strain evidence="9">MAG AM4</strain>
    </source>
</reference>
<evidence type="ECO:0000313" key="9">
    <source>
        <dbReference type="EMBL" id="MBD3866684.1"/>
    </source>
</evidence>
<accession>A0A8J6XYD0</accession>
<proteinExistence type="predicted"/>
<dbReference type="InterPro" id="IPR004701">
    <property type="entry name" value="PTS_EIIA_man-typ"/>
</dbReference>
<dbReference type="GO" id="GO:0016020">
    <property type="term" value="C:membrane"/>
    <property type="evidence" value="ECO:0007669"/>
    <property type="project" value="InterPro"/>
</dbReference>
<keyword evidence="5" id="KW-0808">Transferase</keyword>
<dbReference type="Proteomes" id="UP000648239">
    <property type="component" value="Unassembled WGS sequence"/>
</dbReference>
<feature type="domain" description="PTS EIIA type-4" evidence="8">
    <location>
        <begin position="1"/>
        <end position="123"/>
    </location>
</feature>
<dbReference type="Pfam" id="PF03610">
    <property type="entry name" value="EIIA-man"/>
    <property type="match status" value="1"/>
</dbReference>
<evidence type="ECO:0000256" key="5">
    <source>
        <dbReference type="ARBA" id="ARBA00022679"/>
    </source>
</evidence>
<dbReference type="PROSITE" id="PS51096">
    <property type="entry name" value="PTS_EIIA_TYPE_4"/>
    <property type="match status" value="1"/>
</dbReference>
<evidence type="ECO:0000313" key="10">
    <source>
        <dbReference type="Proteomes" id="UP000648239"/>
    </source>
</evidence>
<dbReference type="Gene3D" id="3.40.50.510">
    <property type="entry name" value="Phosphotransferase system, mannose-type IIA component"/>
    <property type="match status" value="1"/>
</dbReference>
<evidence type="ECO:0000256" key="1">
    <source>
        <dbReference type="ARBA" id="ARBA00004496"/>
    </source>
</evidence>
<keyword evidence="6" id="KW-0598">Phosphotransferase system</keyword>
<dbReference type="CDD" id="cd00006">
    <property type="entry name" value="PTS_IIA_man"/>
    <property type="match status" value="1"/>
</dbReference>
<comment type="caution">
    <text evidence="9">The sequence shown here is derived from an EMBL/GenBank/DDBJ whole genome shotgun (WGS) entry which is preliminary data.</text>
</comment>
<dbReference type="InterPro" id="IPR051471">
    <property type="entry name" value="Bacterial_PTS_sugar_comp"/>
</dbReference>
<dbReference type="GO" id="GO:0009401">
    <property type="term" value="P:phosphoenolpyruvate-dependent sugar phosphotransferase system"/>
    <property type="evidence" value="ECO:0007669"/>
    <property type="project" value="UniProtKB-KW"/>
</dbReference>
<evidence type="ECO:0000256" key="3">
    <source>
        <dbReference type="ARBA" id="ARBA00022490"/>
    </source>
</evidence>
<dbReference type="PANTHER" id="PTHR33799">
    <property type="entry name" value="PTS PERMEASE-RELATED-RELATED"/>
    <property type="match status" value="1"/>
</dbReference>
<evidence type="ECO:0000256" key="2">
    <source>
        <dbReference type="ARBA" id="ARBA00022448"/>
    </source>
</evidence>
<dbReference type="InterPro" id="IPR036662">
    <property type="entry name" value="PTS_EIIA_man-typ_sf"/>
</dbReference>
<organism evidence="9 10">
    <name type="scientific">Candidatus Polarisedimenticola svalbardensis</name>
    <dbReference type="NCBI Taxonomy" id="2886004"/>
    <lineage>
        <taxon>Bacteria</taxon>
        <taxon>Pseudomonadati</taxon>
        <taxon>Acidobacteriota</taxon>
        <taxon>Candidatus Polarisedimenticolia</taxon>
        <taxon>Candidatus Polarisedimenticolales</taxon>
        <taxon>Candidatus Polarisedimenticolaceae</taxon>
        <taxon>Candidatus Polarisedimenticola</taxon>
    </lineage>
</organism>
<dbReference type="InterPro" id="IPR033887">
    <property type="entry name" value="PTS_IIA_man"/>
</dbReference>
<name>A0A8J6XYD0_9BACT</name>
<gene>
    <name evidence="9" type="ORF">IFK94_01025</name>
</gene>
<sequence>MRGLLVVTHGRFAEELVAAARRIVGDLEGVEAVSIDWDDDVDRARELIEAGIGKLDLGDGVLILTDMFGGTPTNIALSLVDPGRVEIVTGVNLPMLIKFTNIRGRLELHESAARIAEQGRSSIHVASEILESRAVENAESGEDGGQP</sequence>
<protein>
    <submittedName>
        <fullName evidence="9">PTS sugar transporter subunit IIA</fullName>
    </submittedName>
</protein>
<dbReference type="GO" id="GO:0016301">
    <property type="term" value="F:kinase activity"/>
    <property type="evidence" value="ECO:0007669"/>
    <property type="project" value="UniProtKB-KW"/>
</dbReference>
<keyword evidence="7" id="KW-0418">Kinase</keyword>
<keyword evidence="4 9" id="KW-0762">Sugar transport</keyword>